<protein>
    <recommendedName>
        <fullName evidence="5">DUF4880 domain-containing protein</fullName>
    </recommendedName>
</protein>
<gene>
    <name evidence="3" type="ORF">DC53_17895</name>
</gene>
<dbReference type="Pfam" id="PF04773">
    <property type="entry name" value="FecR"/>
    <property type="match status" value="1"/>
</dbReference>
<dbReference type="RefSeq" id="WP_033031508.1">
    <property type="nucleotide sequence ID" value="NZ_JJNZ01000070.1"/>
</dbReference>
<dbReference type="AlphaFoldDB" id="A0ABD3Y553"/>
<dbReference type="EMBL" id="JJNZ01000070">
    <property type="protein sequence ID" value="KDC49169.1"/>
    <property type="molecule type" value="Genomic_DNA"/>
</dbReference>
<dbReference type="InterPro" id="IPR032623">
    <property type="entry name" value="FecR_N"/>
</dbReference>
<dbReference type="PIRSF" id="PIRSF018266">
    <property type="entry name" value="FecR"/>
    <property type="match status" value="1"/>
</dbReference>
<evidence type="ECO:0000313" key="4">
    <source>
        <dbReference type="Proteomes" id="UP000027154"/>
    </source>
</evidence>
<feature type="domain" description="FecR N-terminal" evidence="2">
    <location>
        <begin position="20"/>
        <end position="60"/>
    </location>
</feature>
<name>A0ABD3Y553_9GAMM</name>
<evidence type="ECO:0000259" key="1">
    <source>
        <dbReference type="Pfam" id="PF04773"/>
    </source>
</evidence>
<accession>A0ABD3Y553</accession>
<organism evidence="3 4">
    <name type="scientific">Pseudoalteromonas fuliginea</name>
    <dbReference type="NCBI Taxonomy" id="1872678"/>
    <lineage>
        <taxon>Bacteria</taxon>
        <taxon>Pseudomonadati</taxon>
        <taxon>Pseudomonadota</taxon>
        <taxon>Gammaproteobacteria</taxon>
        <taxon>Alteromonadales</taxon>
        <taxon>Pseudoalteromonadaceae</taxon>
        <taxon>Pseudoalteromonas</taxon>
    </lineage>
</organism>
<evidence type="ECO:0008006" key="5">
    <source>
        <dbReference type="Google" id="ProtNLM"/>
    </source>
</evidence>
<dbReference type="PANTHER" id="PTHR30273:SF2">
    <property type="entry name" value="PROTEIN FECR"/>
    <property type="match status" value="1"/>
</dbReference>
<dbReference type="Gene3D" id="2.60.120.1440">
    <property type="match status" value="1"/>
</dbReference>
<evidence type="ECO:0000313" key="3">
    <source>
        <dbReference type="EMBL" id="KDC49169.1"/>
    </source>
</evidence>
<dbReference type="PANTHER" id="PTHR30273">
    <property type="entry name" value="PERIPLASMIC SIGNAL SENSOR AND SIGMA FACTOR ACTIVATOR FECR-RELATED"/>
    <property type="match status" value="1"/>
</dbReference>
<reference evidence="3 4" key="1">
    <citation type="submission" date="2014-04" db="EMBL/GenBank/DDBJ databases">
        <title>Pseudoalteromonas galatheae sp. nov., isolated from a deep-sea polychaete near Canal Concepcion, Chile.</title>
        <authorList>
            <person name="Machado H.R."/>
            <person name="Gram L."/>
            <person name="Vynne N.G."/>
        </authorList>
    </citation>
    <scope>NUCLEOTIDE SEQUENCE [LARGE SCALE GENOMIC DNA]</scope>
    <source>
        <strain evidence="3 4">KMM216</strain>
    </source>
</reference>
<dbReference type="InterPro" id="IPR012373">
    <property type="entry name" value="Ferrdict_sens_TM"/>
</dbReference>
<dbReference type="Pfam" id="PF16220">
    <property type="entry name" value="DUF4880"/>
    <property type="match status" value="1"/>
</dbReference>
<dbReference type="Proteomes" id="UP000027154">
    <property type="component" value="Unassembled WGS sequence"/>
</dbReference>
<evidence type="ECO:0000259" key="2">
    <source>
        <dbReference type="Pfam" id="PF16220"/>
    </source>
</evidence>
<comment type="caution">
    <text evidence="3">The sequence shown here is derived from an EMBL/GenBank/DDBJ whole genome shotgun (WGS) entry which is preliminary data.</text>
</comment>
<feature type="domain" description="FecR protein" evidence="1">
    <location>
        <begin position="127"/>
        <end position="215"/>
    </location>
</feature>
<proteinExistence type="predicted"/>
<dbReference type="InterPro" id="IPR006860">
    <property type="entry name" value="FecR"/>
</dbReference>
<sequence>MDTTVVQKSKHTPLTDQIVQQAIAWRICFESGNAQSKDLDEYQRWRLADPLHELAWQRIELLESTFSNATQKSASIVHSTLQKTDRDIQSMSRRQALKKIAGTTLSLASVSWLADEQGAWQYLNADYATTNQRELFTLADNSQLWLNSGSTVELNFNNQNKRIHLTRGEMQYTGSVSTQPLQIKLNHGVLISDSKQFFVRHEDDHALVKVMQGNIVVQQPNSLRTNQVMNAGALYKITSNSVQQLDNHIFDYSSWTEGLLSVRNMPIKHFLAELSRYHRGFVKCAPSLDDYLISGVFQLNDTNLILTTLARTARAKVHYMTRWWAEIRP</sequence>